<evidence type="ECO:0000313" key="3">
    <source>
        <dbReference type="Proteomes" id="UP001427805"/>
    </source>
</evidence>
<evidence type="ECO:0000256" key="1">
    <source>
        <dbReference type="SAM" id="MobiDB-lite"/>
    </source>
</evidence>
<reference evidence="2 3" key="1">
    <citation type="submission" date="2024-05" db="EMBL/GenBank/DDBJ databases">
        <title>Sphingomonas sp. HF-S3 16S ribosomal RNA gene Genome sequencing and assembly.</title>
        <authorList>
            <person name="Lee H."/>
        </authorList>
    </citation>
    <scope>NUCLEOTIDE SEQUENCE [LARGE SCALE GENOMIC DNA]</scope>
    <source>
        <strain evidence="2 3">HF-S3</strain>
    </source>
</reference>
<sequence>MNELRNSVDLSGDRSCDAETRQWVAPLQSMTTFSATEFTQSGALPPADDGNGTWTQS</sequence>
<feature type="region of interest" description="Disordered" evidence="1">
    <location>
        <begin position="36"/>
        <end position="57"/>
    </location>
</feature>
<proteinExistence type="predicted"/>
<comment type="caution">
    <text evidence="2">The sequence shown here is derived from an EMBL/GenBank/DDBJ whole genome shotgun (WGS) entry which is preliminary data.</text>
</comment>
<protein>
    <submittedName>
        <fullName evidence="2">Uncharacterized protein</fullName>
    </submittedName>
</protein>
<name>A0ABV0B763_9SPHN</name>
<dbReference type="EMBL" id="JBDIZK010000003">
    <property type="protein sequence ID" value="MEN3746716.1"/>
    <property type="molecule type" value="Genomic_DNA"/>
</dbReference>
<dbReference type="RefSeq" id="WP_346245719.1">
    <property type="nucleotide sequence ID" value="NZ_JBDIZK010000003.1"/>
</dbReference>
<organism evidence="2 3">
    <name type="scientific">Sphingomonas rustica</name>
    <dbReference type="NCBI Taxonomy" id="3103142"/>
    <lineage>
        <taxon>Bacteria</taxon>
        <taxon>Pseudomonadati</taxon>
        <taxon>Pseudomonadota</taxon>
        <taxon>Alphaproteobacteria</taxon>
        <taxon>Sphingomonadales</taxon>
        <taxon>Sphingomonadaceae</taxon>
        <taxon>Sphingomonas</taxon>
    </lineage>
</organism>
<evidence type="ECO:0000313" key="2">
    <source>
        <dbReference type="EMBL" id="MEN3746716.1"/>
    </source>
</evidence>
<accession>A0ABV0B763</accession>
<gene>
    <name evidence="2" type="ORF">TPR58_06030</name>
</gene>
<keyword evidence="3" id="KW-1185">Reference proteome</keyword>
<dbReference type="Proteomes" id="UP001427805">
    <property type="component" value="Unassembled WGS sequence"/>
</dbReference>